<feature type="compositionally biased region" description="Basic and acidic residues" evidence="1">
    <location>
        <begin position="106"/>
        <end position="120"/>
    </location>
</feature>
<comment type="caution">
    <text evidence="3">The sequence shown here is derived from an EMBL/GenBank/DDBJ whole genome shotgun (WGS) entry which is preliminary data.</text>
</comment>
<feature type="compositionally biased region" description="Basic and acidic residues" evidence="1">
    <location>
        <begin position="126"/>
        <end position="149"/>
    </location>
</feature>
<dbReference type="Proteomes" id="UP001529085">
    <property type="component" value="Unassembled WGS sequence"/>
</dbReference>
<dbReference type="EMBL" id="JARSBN010000004">
    <property type="protein sequence ID" value="MDG4715958.1"/>
    <property type="molecule type" value="Genomic_DNA"/>
</dbReference>
<evidence type="ECO:0000313" key="3">
    <source>
        <dbReference type="EMBL" id="MDG4715958.1"/>
    </source>
</evidence>
<sequence length="149" mass="17324">MKRYVLLLVLSVFVFSCEKRNRPPKPSNLITKDKMESILYDLYVINAAKGVNRKLLEDKGIVPESYVLNKHQIDSAQFAQSNAYYAFDPDLYKIMVEKVRTRLENEKKAIEDSEKKAGKEAKRRRDSISRINEKRRDSIKKALKQEVSG</sequence>
<name>A0ABT6G1P7_9FLAO</name>
<feature type="domain" description="DUF4296" evidence="2">
    <location>
        <begin position="26"/>
        <end position="108"/>
    </location>
</feature>
<protein>
    <submittedName>
        <fullName evidence="3">DUF4296 domain-containing protein</fullName>
    </submittedName>
</protein>
<accession>A0ABT6G1P7</accession>
<evidence type="ECO:0000256" key="1">
    <source>
        <dbReference type="SAM" id="MobiDB-lite"/>
    </source>
</evidence>
<proteinExistence type="predicted"/>
<evidence type="ECO:0000313" key="4">
    <source>
        <dbReference type="Proteomes" id="UP001529085"/>
    </source>
</evidence>
<dbReference type="InterPro" id="IPR025381">
    <property type="entry name" value="DUF4296"/>
</dbReference>
<dbReference type="RefSeq" id="WP_278005409.1">
    <property type="nucleotide sequence ID" value="NZ_JARSBN010000004.1"/>
</dbReference>
<feature type="region of interest" description="Disordered" evidence="1">
    <location>
        <begin position="106"/>
        <end position="149"/>
    </location>
</feature>
<dbReference type="PROSITE" id="PS51257">
    <property type="entry name" value="PROKAR_LIPOPROTEIN"/>
    <property type="match status" value="1"/>
</dbReference>
<organism evidence="3 4">
    <name type="scientific">Winogradskyella marincola</name>
    <dbReference type="NCBI Taxonomy" id="3037795"/>
    <lineage>
        <taxon>Bacteria</taxon>
        <taxon>Pseudomonadati</taxon>
        <taxon>Bacteroidota</taxon>
        <taxon>Flavobacteriia</taxon>
        <taxon>Flavobacteriales</taxon>
        <taxon>Flavobacteriaceae</taxon>
        <taxon>Winogradskyella</taxon>
    </lineage>
</organism>
<evidence type="ECO:0000259" key="2">
    <source>
        <dbReference type="Pfam" id="PF14129"/>
    </source>
</evidence>
<gene>
    <name evidence="3" type="ORF">P7122_08750</name>
</gene>
<reference evidence="3 4" key="1">
    <citation type="submission" date="2023-03" db="EMBL/GenBank/DDBJ databases">
        <title>Strain YYF002 represents a novel species in the genus Winogradskyella isolated from seawater.</title>
        <authorList>
            <person name="Fu Z.-Y."/>
        </authorList>
    </citation>
    <scope>NUCLEOTIDE SEQUENCE [LARGE SCALE GENOMIC DNA]</scope>
    <source>
        <strain evidence="3 4">YYF002</strain>
    </source>
</reference>
<keyword evidence="4" id="KW-1185">Reference proteome</keyword>
<dbReference type="Pfam" id="PF14129">
    <property type="entry name" value="DUF4296"/>
    <property type="match status" value="1"/>
</dbReference>